<feature type="transmembrane region" description="Helical" evidence="1">
    <location>
        <begin position="59"/>
        <end position="76"/>
    </location>
</feature>
<reference evidence="2 3" key="1">
    <citation type="submission" date="2018-06" db="EMBL/GenBank/DDBJ databases">
        <authorList>
            <consortium name="Pathogen Informatics"/>
            <person name="Doyle S."/>
        </authorList>
    </citation>
    <scope>NUCLEOTIDE SEQUENCE [LARGE SCALE GENOMIC DNA]</scope>
    <source>
        <strain evidence="2 3">NCTC13076</strain>
    </source>
</reference>
<dbReference type="AlphaFoldDB" id="A0A2X1ZWA2"/>
<sequence>MKIKTKKRIVLTLLFLIPILFRLYTALSEFYGFYRSSDSKFSFIFYFLDYLGNSVSSAFYWYPLIALSLIYLDLMIKDHFDKKE</sequence>
<keyword evidence="1" id="KW-1133">Transmembrane helix</keyword>
<dbReference type="RefSeq" id="WP_112890015.1">
    <property type="nucleotide sequence ID" value="NZ_CP068103.1"/>
</dbReference>
<accession>A0A2X1ZWA2</accession>
<gene>
    <name evidence="2" type="ORF">NCTC13076_01382</name>
</gene>
<name>A0A2X1ZWA2_9FIRM</name>
<dbReference type="GeneID" id="83862858"/>
<evidence type="ECO:0000256" key="1">
    <source>
        <dbReference type="SAM" id="Phobius"/>
    </source>
</evidence>
<proteinExistence type="predicted"/>
<dbReference type="Proteomes" id="UP000250070">
    <property type="component" value="Unassembled WGS sequence"/>
</dbReference>
<organism evidence="2 3">
    <name type="scientific">Peptoniphilus harei</name>
    <dbReference type="NCBI Taxonomy" id="54005"/>
    <lineage>
        <taxon>Bacteria</taxon>
        <taxon>Bacillati</taxon>
        <taxon>Bacillota</taxon>
        <taxon>Tissierellia</taxon>
        <taxon>Tissierellales</taxon>
        <taxon>Peptoniphilaceae</taxon>
        <taxon>Peptoniphilus</taxon>
    </lineage>
</organism>
<evidence type="ECO:0000313" key="3">
    <source>
        <dbReference type="Proteomes" id="UP000250070"/>
    </source>
</evidence>
<protein>
    <submittedName>
        <fullName evidence="2">Uncharacterized protein</fullName>
    </submittedName>
</protein>
<evidence type="ECO:0000313" key="2">
    <source>
        <dbReference type="EMBL" id="SPY48315.1"/>
    </source>
</evidence>
<keyword evidence="1" id="KW-0812">Transmembrane</keyword>
<dbReference type="EMBL" id="UATM01000032">
    <property type="protein sequence ID" value="SPY48315.1"/>
    <property type="molecule type" value="Genomic_DNA"/>
</dbReference>
<keyword evidence="1" id="KW-0472">Membrane</keyword>